<evidence type="ECO:0000256" key="1">
    <source>
        <dbReference type="ARBA" id="ARBA00004496"/>
    </source>
</evidence>
<name>A0A2T0FER1_9ASCO</name>
<evidence type="ECO:0000256" key="2">
    <source>
        <dbReference type="ARBA" id="ARBA00009069"/>
    </source>
</evidence>
<dbReference type="PANTHER" id="PTHR47107:SF1">
    <property type="entry name" value="CERAMIDE-BINDING PROTEIN SVF1-RELATED"/>
    <property type="match status" value="1"/>
</dbReference>
<protein>
    <submittedName>
        <fullName evidence="6">Survival factor 1</fullName>
    </submittedName>
</protein>
<evidence type="ECO:0000313" key="7">
    <source>
        <dbReference type="Proteomes" id="UP000238350"/>
    </source>
</evidence>
<feature type="domain" description="Svf1-like C-terminal" evidence="5">
    <location>
        <begin position="221"/>
        <end position="390"/>
    </location>
</feature>
<sequence>MLKWAQGAVAAVTGSAEPIYGAEAFMSVDKTVAGRNPYGKLEKADLAWEQPPQAHVETQTFYFTDPKSNYYGFCQLIHSNPVNLAFTSQFTFLLKKRDNPDFKLWTSTRLSGATVVEDEDKTNFSADNFSITLNETADEYEFKSTVNPESEVNLVFKRVGEGFKIGADGTSRYGEDLAQPWGTMRHVFWPRLDISGTIKTADDMITLDHSQGLYVMALQGMKPHHAAASWNFCNFQGPTVSVVVMEFTTPVSYGSSRSAIGAIHHNGELIATCTGTTTEHVDPTADEVGWPAPKAIKFALEGPKPGVPNAQINDPENIVKAKVSGELNYLVDRVDVLAEIPAFVKRVVNNVSGANPYIYQYMNDMDVEVEVDGETIKEKGVGYVEVTFISET</sequence>
<dbReference type="Pfam" id="PF08622">
    <property type="entry name" value="Svf1"/>
    <property type="match status" value="1"/>
</dbReference>
<dbReference type="GeneID" id="36514818"/>
<comment type="similarity">
    <text evidence="2">Belongs to the SVF1 family.</text>
</comment>
<evidence type="ECO:0000256" key="3">
    <source>
        <dbReference type="ARBA" id="ARBA00022490"/>
    </source>
</evidence>
<gene>
    <name evidence="6" type="ORF">B9G98_01069</name>
</gene>
<dbReference type="GO" id="GO:0006979">
    <property type="term" value="P:response to oxidative stress"/>
    <property type="evidence" value="ECO:0007669"/>
    <property type="project" value="InterPro"/>
</dbReference>
<feature type="domain" description="Svf1-like N-terminal" evidence="4">
    <location>
        <begin position="56"/>
        <end position="219"/>
    </location>
</feature>
<dbReference type="InterPro" id="IPR013931">
    <property type="entry name" value="Svf1-like_N"/>
</dbReference>
<dbReference type="SUPFAM" id="SSF159245">
    <property type="entry name" value="AttH-like"/>
    <property type="match status" value="1"/>
</dbReference>
<accession>A0A2T0FER1</accession>
<dbReference type="OrthoDB" id="2590239at2759"/>
<dbReference type="RefSeq" id="XP_024663395.1">
    <property type="nucleotide sequence ID" value="XM_024807627.1"/>
</dbReference>
<dbReference type="PANTHER" id="PTHR47107">
    <property type="entry name" value="SVF1-LIKE PROTEIN YDR222W-RELATED"/>
    <property type="match status" value="1"/>
</dbReference>
<proteinExistence type="inferred from homology"/>
<reference evidence="6 7" key="1">
    <citation type="submission" date="2017-04" db="EMBL/GenBank/DDBJ databases">
        <title>Genome sequencing of [Candida] sorbophila.</title>
        <authorList>
            <person name="Ahn J.O."/>
        </authorList>
    </citation>
    <scope>NUCLEOTIDE SEQUENCE [LARGE SCALE GENOMIC DNA]</scope>
    <source>
        <strain evidence="6 7">DS02</strain>
    </source>
</reference>
<dbReference type="InterPro" id="IPR051385">
    <property type="entry name" value="Ceramide-binding_SVF1"/>
</dbReference>
<keyword evidence="7" id="KW-1185">Reference proteome</keyword>
<comment type="caution">
    <text evidence="6">The sequence shown here is derived from an EMBL/GenBank/DDBJ whole genome shotgun (WGS) entry which is preliminary data.</text>
</comment>
<organism evidence="6 7">
    <name type="scientific">Wickerhamiella sorbophila</name>
    <dbReference type="NCBI Taxonomy" id="45607"/>
    <lineage>
        <taxon>Eukaryota</taxon>
        <taxon>Fungi</taxon>
        <taxon>Dikarya</taxon>
        <taxon>Ascomycota</taxon>
        <taxon>Saccharomycotina</taxon>
        <taxon>Dipodascomycetes</taxon>
        <taxon>Dipodascales</taxon>
        <taxon>Trichomonascaceae</taxon>
        <taxon>Wickerhamiella</taxon>
    </lineage>
</organism>
<comment type="subcellular location">
    <subcellularLocation>
        <location evidence="1">Cytoplasm</location>
    </subcellularLocation>
</comment>
<evidence type="ECO:0000259" key="4">
    <source>
        <dbReference type="Pfam" id="PF08622"/>
    </source>
</evidence>
<dbReference type="EMBL" id="NDIQ01000001">
    <property type="protein sequence ID" value="PRT53449.1"/>
    <property type="molecule type" value="Genomic_DNA"/>
</dbReference>
<dbReference type="InterPro" id="IPR033394">
    <property type="entry name" value="Svf1-like_C"/>
</dbReference>
<dbReference type="Pfam" id="PF17187">
    <property type="entry name" value="Svf1_C"/>
    <property type="match status" value="1"/>
</dbReference>
<dbReference type="GO" id="GO:0005737">
    <property type="term" value="C:cytoplasm"/>
    <property type="evidence" value="ECO:0007669"/>
    <property type="project" value="UniProtKB-SubCell"/>
</dbReference>
<keyword evidence="3" id="KW-0963">Cytoplasm</keyword>
<evidence type="ECO:0000313" key="6">
    <source>
        <dbReference type="EMBL" id="PRT53449.1"/>
    </source>
</evidence>
<dbReference type="AlphaFoldDB" id="A0A2T0FER1"/>
<dbReference type="Proteomes" id="UP000238350">
    <property type="component" value="Unassembled WGS sequence"/>
</dbReference>
<evidence type="ECO:0000259" key="5">
    <source>
        <dbReference type="Pfam" id="PF17187"/>
    </source>
</evidence>